<evidence type="ECO:0000313" key="2">
    <source>
        <dbReference type="EMBL" id="MEK8089558.1"/>
    </source>
</evidence>
<organism evidence="2 3">
    <name type="scientific">Thermithiobacillus plumbiphilus</name>
    <dbReference type="NCBI Taxonomy" id="1729899"/>
    <lineage>
        <taxon>Bacteria</taxon>
        <taxon>Pseudomonadati</taxon>
        <taxon>Pseudomonadota</taxon>
        <taxon>Acidithiobacillia</taxon>
        <taxon>Acidithiobacillales</taxon>
        <taxon>Thermithiobacillaceae</taxon>
        <taxon>Thermithiobacillus</taxon>
    </lineage>
</organism>
<dbReference type="Pfam" id="PF08379">
    <property type="entry name" value="Bact_transglu_N"/>
    <property type="match status" value="1"/>
</dbReference>
<dbReference type="PANTHER" id="PTHR33490">
    <property type="entry name" value="BLR5614 PROTEIN-RELATED"/>
    <property type="match status" value="1"/>
</dbReference>
<accession>A0ABU9D7R5</accession>
<dbReference type="Pfam" id="PF01841">
    <property type="entry name" value="Transglut_core"/>
    <property type="match status" value="1"/>
</dbReference>
<dbReference type="InterPro" id="IPR002931">
    <property type="entry name" value="Transglutaminase-like"/>
</dbReference>
<evidence type="ECO:0000313" key="3">
    <source>
        <dbReference type="Proteomes" id="UP001446205"/>
    </source>
</evidence>
<proteinExistence type="predicted"/>
<dbReference type="SUPFAM" id="SSF54001">
    <property type="entry name" value="Cysteine proteinases"/>
    <property type="match status" value="1"/>
</dbReference>
<dbReference type="SMART" id="SM00460">
    <property type="entry name" value="TGc"/>
    <property type="match status" value="1"/>
</dbReference>
<evidence type="ECO:0000259" key="1">
    <source>
        <dbReference type="SMART" id="SM00460"/>
    </source>
</evidence>
<dbReference type="EMBL" id="JBBPCO010000006">
    <property type="protein sequence ID" value="MEK8089558.1"/>
    <property type="molecule type" value="Genomic_DNA"/>
</dbReference>
<name>A0ABU9D7R5_9PROT</name>
<dbReference type="PANTHER" id="PTHR33490:SF1">
    <property type="entry name" value="SLL1233 PROTEIN"/>
    <property type="match status" value="1"/>
</dbReference>
<sequence length="289" mass="32518">MGILIALQHRSQYAYDRPIQLGPQILRLRPAPHDRSQIRQYALQVTPAEHHLYWFQDPFANHLARVLLPQPTREFTVDVNITLDLQPFNPFDFLVADYAETYPFAYPQPLRRALLPYFEPEPAGGLLQQWLAGIDRRPASLIGFLFDLNQRLQRDLRYELRLESGVQSCEETLSRACGSCRDSAWLLVQILRHLGLAARFVSGYLVQLDPDSRVNGTGNDDFGLHAWTEVYVPGAGWLGLDPTSGLFATEQHIPLACAADPECAAPISGSLEAAGTHFSFTHQLQRLSS</sequence>
<keyword evidence="3" id="KW-1185">Reference proteome</keyword>
<dbReference type="Gene3D" id="3.10.620.30">
    <property type="match status" value="1"/>
</dbReference>
<dbReference type="RefSeq" id="WP_341370615.1">
    <property type="nucleotide sequence ID" value="NZ_JBBPCO010000006.1"/>
</dbReference>
<dbReference type="Proteomes" id="UP001446205">
    <property type="component" value="Unassembled WGS sequence"/>
</dbReference>
<gene>
    <name evidence="2" type="ORF">WOB96_07240</name>
</gene>
<comment type="caution">
    <text evidence="2">The sequence shown here is derived from an EMBL/GenBank/DDBJ whole genome shotgun (WGS) entry which is preliminary data.</text>
</comment>
<dbReference type="InterPro" id="IPR038765">
    <property type="entry name" value="Papain-like_cys_pep_sf"/>
</dbReference>
<dbReference type="InterPro" id="IPR013589">
    <property type="entry name" value="Bac_transglu_N"/>
</dbReference>
<protein>
    <submittedName>
        <fullName evidence="2">Transglutaminase family protein</fullName>
    </submittedName>
</protein>
<reference evidence="2 3" key="1">
    <citation type="submission" date="2024-04" db="EMBL/GenBank/DDBJ databases">
        <authorList>
            <person name="Abashina T."/>
            <person name="Shaikin A."/>
        </authorList>
    </citation>
    <scope>NUCLEOTIDE SEQUENCE [LARGE SCALE GENOMIC DNA]</scope>
    <source>
        <strain evidence="2 3">AAFK</strain>
    </source>
</reference>
<feature type="domain" description="Transglutaminase-like" evidence="1">
    <location>
        <begin position="172"/>
        <end position="244"/>
    </location>
</feature>